<keyword evidence="5 7" id="KW-1133">Transmembrane helix</keyword>
<feature type="transmembrane region" description="Helical" evidence="7">
    <location>
        <begin position="133"/>
        <end position="155"/>
    </location>
</feature>
<organism evidence="9 10">
    <name type="scientific">Desulfuromusa kysingii</name>
    <dbReference type="NCBI Taxonomy" id="37625"/>
    <lineage>
        <taxon>Bacteria</taxon>
        <taxon>Pseudomonadati</taxon>
        <taxon>Thermodesulfobacteriota</taxon>
        <taxon>Desulfuromonadia</taxon>
        <taxon>Desulfuromonadales</taxon>
        <taxon>Geopsychrobacteraceae</taxon>
        <taxon>Desulfuromusa</taxon>
    </lineage>
</organism>
<proteinExistence type="inferred from homology"/>
<dbReference type="Gene3D" id="1.10.3720.10">
    <property type="entry name" value="MetI-like"/>
    <property type="match status" value="1"/>
</dbReference>
<sequence>MLNYTIRRLLLLIPLLLFVSLFVFAILKLSPGDPATALLGDQATEEAIALARAKYALDQPFYLQYLQMMVNFFSGELQSIFYKGNVLSIVLQRLPATLELGFLSLLIAVIISIPVGIISAVRRNSFFDYASMSVAMFGVSIPVFFTGILLIYLFAVILKVLPASGYGGHLWTIEGLRHMILPALSLSFVLMASTTRLTRSAMLEVINQDYIRTARAKGVSRFVVIMHHAFKNALIPITTNIGNQIARMFAGAVLTETVFAWPGVGRLAVNAIFRRDEPLVFGCVLLMAVVYVIINLLVDLVYGFLNPQISYD</sequence>
<evidence type="ECO:0000256" key="1">
    <source>
        <dbReference type="ARBA" id="ARBA00004651"/>
    </source>
</evidence>
<keyword evidence="2 7" id="KW-0813">Transport</keyword>
<dbReference type="Pfam" id="PF19300">
    <property type="entry name" value="BPD_transp_1_N"/>
    <property type="match status" value="1"/>
</dbReference>
<evidence type="ECO:0000256" key="6">
    <source>
        <dbReference type="ARBA" id="ARBA00023136"/>
    </source>
</evidence>
<dbReference type="GO" id="GO:0055085">
    <property type="term" value="P:transmembrane transport"/>
    <property type="evidence" value="ECO:0007669"/>
    <property type="project" value="InterPro"/>
</dbReference>
<reference evidence="9 10" key="1">
    <citation type="submission" date="2016-10" db="EMBL/GenBank/DDBJ databases">
        <authorList>
            <person name="de Groot N.N."/>
        </authorList>
    </citation>
    <scope>NUCLEOTIDE SEQUENCE [LARGE SCALE GENOMIC DNA]</scope>
    <source>
        <strain evidence="9 10">DSM 7343</strain>
    </source>
</reference>
<dbReference type="GO" id="GO:0005886">
    <property type="term" value="C:plasma membrane"/>
    <property type="evidence" value="ECO:0007669"/>
    <property type="project" value="UniProtKB-SubCell"/>
</dbReference>
<dbReference type="InterPro" id="IPR000515">
    <property type="entry name" value="MetI-like"/>
</dbReference>
<evidence type="ECO:0000313" key="9">
    <source>
        <dbReference type="EMBL" id="SDZ78448.1"/>
    </source>
</evidence>
<dbReference type="RefSeq" id="WP_092344617.1">
    <property type="nucleotide sequence ID" value="NZ_FNQN01000001.1"/>
</dbReference>
<name>A0A1H3VWL4_9BACT</name>
<protein>
    <submittedName>
        <fullName evidence="9">Peptide/nickel transport system permease protein</fullName>
    </submittedName>
</protein>
<gene>
    <name evidence="9" type="ORF">SAMN05660420_00292</name>
</gene>
<comment type="subcellular location">
    <subcellularLocation>
        <location evidence="1 7">Cell membrane</location>
        <topology evidence="1 7">Multi-pass membrane protein</topology>
    </subcellularLocation>
</comment>
<dbReference type="InterPro" id="IPR035906">
    <property type="entry name" value="MetI-like_sf"/>
</dbReference>
<dbReference type="EMBL" id="FNQN01000001">
    <property type="protein sequence ID" value="SDZ78448.1"/>
    <property type="molecule type" value="Genomic_DNA"/>
</dbReference>
<evidence type="ECO:0000256" key="5">
    <source>
        <dbReference type="ARBA" id="ARBA00022989"/>
    </source>
</evidence>
<evidence type="ECO:0000259" key="8">
    <source>
        <dbReference type="PROSITE" id="PS50928"/>
    </source>
</evidence>
<dbReference type="CDD" id="cd06261">
    <property type="entry name" value="TM_PBP2"/>
    <property type="match status" value="1"/>
</dbReference>
<keyword evidence="6 7" id="KW-0472">Membrane</keyword>
<evidence type="ECO:0000256" key="2">
    <source>
        <dbReference type="ARBA" id="ARBA00022448"/>
    </source>
</evidence>
<feature type="transmembrane region" description="Helical" evidence="7">
    <location>
        <begin position="100"/>
        <end position="121"/>
    </location>
</feature>
<dbReference type="PROSITE" id="PS50928">
    <property type="entry name" value="ABC_TM1"/>
    <property type="match status" value="1"/>
</dbReference>
<dbReference type="OrthoDB" id="9778910at2"/>
<keyword evidence="3" id="KW-1003">Cell membrane</keyword>
<dbReference type="STRING" id="37625.SAMN05660420_00292"/>
<dbReference type="Proteomes" id="UP000199409">
    <property type="component" value="Unassembled WGS sequence"/>
</dbReference>
<evidence type="ECO:0000256" key="7">
    <source>
        <dbReference type="RuleBase" id="RU363032"/>
    </source>
</evidence>
<dbReference type="PANTHER" id="PTHR43163">
    <property type="entry name" value="DIPEPTIDE TRANSPORT SYSTEM PERMEASE PROTEIN DPPB-RELATED"/>
    <property type="match status" value="1"/>
</dbReference>
<comment type="similarity">
    <text evidence="7">Belongs to the binding-protein-dependent transport system permease family.</text>
</comment>
<accession>A0A1H3VWL4</accession>
<evidence type="ECO:0000256" key="3">
    <source>
        <dbReference type="ARBA" id="ARBA00022475"/>
    </source>
</evidence>
<feature type="domain" description="ABC transmembrane type-1" evidence="8">
    <location>
        <begin position="94"/>
        <end position="302"/>
    </location>
</feature>
<evidence type="ECO:0000313" key="10">
    <source>
        <dbReference type="Proteomes" id="UP000199409"/>
    </source>
</evidence>
<feature type="transmembrane region" description="Helical" evidence="7">
    <location>
        <begin position="279"/>
        <end position="305"/>
    </location>
</feature>
<dbReference type="PANTHER" id="PTHR43163:SF6">
    <property type="entry name" value="DIPEPTIDE TRANSPORT SYSTEM PERMEASE PROTEIN DPPB-RELATED"/>
    <property type="match status" value="1"/>
</dbReference>
<dbReference type="SUPFAM" id="SSF161098">
    <property type="entry name" value="MetI-like"/>
    <property type="match status" value="1"/>
</dbReference>
<keyword evidence="10" id="KW-1185">Reference proteome</keyword>
<dbReference type="Pfam" id="PF00528">
    <property type="entry name" value="BPD_transp_1"/>
    <property type="match status" value="1"/>
</dbReference>
<dbReference type="InterPro" id="IPR045621">
    <property type="entry name" value="BPD_transp_1_N"/>
</dbReference>
<keyword evidence="4 7" id="KW-0812">Transmembrane</keyword>
<feature type="transmembrane region" description="Helical" evidence="7">
    <location>
        <begin position="175"/>
        <end position="193"/>
    </location>
</feature>
<evidence type="ECO:0000256" key="4">
    <source>
        <dbReference type="ARBA" id="ARBA00022692"/>
    </source>
</evidence>
<dbReference type="AlphaFoldDB" id="A0A1H3VWL4"/>